<dbReference type="Gene3D" id="3.40.190.290">
    <property type="match status" value="1"/>
</dbReference>
<reference evidence="6" key="2">
    <citation type="submission" date="2020-09" db="EMBL/GenBank/DDBJ databases">
        <authorList>
            <person name="Sun Q."/>
            <person name="Zhou Y."/>
        </authorList>
    </citation>
    <scope>NUCLEOTIDE SEQUENCE</scope>
    <source>
        <strain evidence="6">CGMCC 1.15725</strain>
    </source>
</reference>
<dbReference type="Pfam" id="PF00126">
    <property type="entry name" value="HTH_1"/>
    <property type="match status" value="1"/>
</dbReference>
<dbReference type="PRINTS" id="PR00039">
    <property type="entry name" value="HTHLYSR"/>
</dbReference>
<comment type="similarity">
    <text evidence="1">Belongs to the LysR transcriptional regulatory family.</text>
</comment>
<name>A0A8J2YNV5_9PROT</name>
<dbReference type="CDD" id="cd08422">
    <property type="entry name" value="PBP2_CrgA_like"/>
    <property type="match status" value="1"/>
</dbReference>
<keyword evidence="4" id="KW-0804">Transcription</keyword>
<evidence type="ECO:0000256" key="3">
    <source>
        <dbReference type="ARBA" id="ARBA00023125"/>
    </source>
</evidence>
<dbReference type="Pfam" id="PF03466">
    <property type="entry name" value="LysR_substrate"/>
    <property type="match status" value="1"/>
</dbReference>
<dbReference type="GO" id="GO:0003677">
    <property type="term" value="F:DNA binding"/>
    <property type="evidence" value="ECO:0007669"/>
    <property type="project" value="UniProtKB-KW"/>
</dbReference>
<dbReference type="PANTHER" id="PTHR30537">
    <property type="entry name" value="HTH-TYPE TRANSCRIPTIONAL REGULATOR"/>
    <property type="match status" value="1"/>
</dbReference>
<dbReference type="AlphaFoldDB" id="A0A8J2YNV5"/>
<dbReference type="PROSITE" id="PS50931">
    <property type="entry name" value="HTH_LYSR"/>
    <property type="match status" value="1"/>
</dbReference>
<dbReference type="Proteomes" id="UP000646365">
    <property type="component" value="Unassembled WGS sequence"/>
</dbReference>
<accession>A0A8J2YNV5</accession>
<organism evidence="6 7">
    <name type="scientific">Aliidongia dinghuensis</name>
    <dbReference type="NCBI Taxonomy" id="1867774"/>
    <lineage>
        <taxon>Bacteria</taxon>
        <taxon>Pseudomonadati</taxon>
        <taxon>Pseudomonadota</taxon>
        <taxon>Alphaproteobacteria</taxon>
        <taxon>Rhodospirillales</taxon>
        <taxon>Dongiaceae</taxon>
        <taxon>Aliidongia</taxon>
    </lineage>
</organism>
<dbReference type="PANTHER" id="PTHR30537:SF80">
    <property type="entry name" value="TRANSCRIPTIONAL REGULATOR"/>
    <property type="match status" value="1"/>
</dbReference>
<evidence type="ECO:0000313" key="7">
    <source>
        <dbReference type="Proteomes" id="UP000646365"/>
    </source>
</evidence>
<dbReference type="FunFam" id="1.10.10.10:FF:000001">
    <property type="entry name" value="LysR family transcriptional regulator"/>
    <property type="match status" value="1"/>
</dbReference>
<reference evidence="6" key="1">
    <citation type="journal article" date="2014" name="Int. J. Syst. Evol. Microbiol.">
        <title>Complete genome sequence of Corynebacterium casei LMG S-19264T (=DSM 44701T), isolated from a smear-ripened cheese.</title>
        <authorList>
            <consortium name="US DOE Joint Genome Institute (JGI-PGF)"/>
            <person name="Walter F."/>
            <person name="Albersmeier A."/>
            <person name="Kalinowski J."/>
            <person name="Ruckert C."/>
        </authorList>
    </citation>
    <scope>NUCLEOTIDE SEQUENCE</scope>
    <source>
        <strain evidence="6">CGMCC 1.15725</strain>
    </source>
</reference>
<dbReference type="EMBL" id="BMJQ01000001">
    <property type="protein sequence ID" value="GGF01405.1"/>
    <property type="molecule type" value="Genomic_DNA"/>
</dbReference>
<dbReference type="SUPFAM" id="SSF53850">
    <property type="entry name" value="Periplasmic binding protein-like II"/>
    <property type="match status" value="1"/>
</dbReference>
<dbReference type="InterPro" id="IPR036390">
    <property type="entry name" value="WH_DNA-bd_sf"/>
</dbReference>
<keyword evidence="2" id="KW-0805">Transcription regulation</keyword>
<keyword evidence="3" id="KW-0238">DNA-binding</keyword>
<dbReference type="SUPFAM" id="SSF46785">
    <property type="entry name" value="Winged helix' DNA-binding domain"/>
    <property type="match status" value="1"/>
</dbReference>
<dbReference type="InterPro" id="IPR058163">
    <property type="entry name" value="LysR-type_TF_proteobact-type"/>
</dbReference>
<dbReference type="InterPro" id="IPR005119">
    <property type="entry name" value="LysR_subst-bd"/>
</dbReference>
<gene>
    <name evidence="6" type="ORF">GCM10011611_03680</name>
</gene>
<dbReference type="InterPro" id="IPR000847">
    <property type="entry name" value="LysR_HTH_N"/>
</dbReference>
<dbReference type="Gene3D" id="1.10.10.10">
    <property type="entry name" value="Winged helix-like DNA-binding domain superfamily/Winged helix DNA-binding domain"/>
    <property type="match status" value="1"/>
</dbReference>
<dbReference type="GO" id="GO:0003700">
    <property type="term" value="F:DNA-binding transcription factor activity"/>
    <property type="evidence" value="ECO:0007669"/>
    <property type="project" value="InterPro"/>
</dbReference>
<dbReference type="RefSeq" id="WP_189041843.1">
    <property type="nucleotide sequence ID" value="NZ_BMJQ01000001.1"/>
</dbReference>
<evidence type="ECO:0000256" key="4">
    <source>
        <dbReference type="ARBA" id="ARBA00023163"/>
    </source>
</evidence>
<sequence>MDRMTAMETFVRVVESGSFSVAARHLRVGQPAVSKTVAQLEDRLGVKLLTRSTRGLTTTEAGQSYYERAKRAIEEADEADLAARGAGTSLSGRLRVCAAVTFASLHIIPRLPKFLAEHPDLELEVVLDDRNIDLIQDGIDVAFRMGTLADSALTARRIARGRRLVVGTPAYLVRVGMPQVPGDLVGHQSIIYLQQGDDAAWTFRQGSAETAVAMKSRLKVTAAEGVRAAVFADLGLAVASEWMFAPELASGRVLAVLTDWELPPVDLSAVFPAGRIATAKARAFVAFLEEALAGKADI</sequence>
<comment type="caution">
    <text evidence="6">The sequence shown here is derived from an EMBL/GenBank/DDBJ whole genome shotgun (WGS) entry which is preliminary data.</text>
</comment>
<evidence type="ECO:0000313" key="6">
    <source>
        <dbReference type="EMBL" id="GGF01405.1"/>
    </source>
</evidence>
<feature type="domain" description="HTH lysR-type" evidence="5">
    <location>
        <begin position="1"/>
        <end position="59"/>
    </location>
</feature>
<dbReference type="InterPro" id="IPR036388">
    <property type="entry name" value="WH-like_DNA-bd_sf"/>
</dbReference>
<protein>
    <submittedName>
        <fullName evidence="6">LysR family transcriptional regulator</fullName>
    </submittedName>
</protein>
<evidence type="ECO:0000256" key="2">
    <source>
        <dbReference type="ARBA" id="ARBA00023015"/>
    </source>
</evidence>
<evidence type="ECO:0000259" key="5">
    <source>
        <dbReference type="PROSITE" id="PS50931"/>
    </source>
</evidence>
<proteinExistence type="inferred from homology"/>
<evidence type="ECO:0000256" key="1">
    <source>
        <dbReference type="ARBA" id="ARBA00009437"/>
    </source>
</evidence>
<keyword evidence="7" id="KW-1185">Reference proteome</keyword>